<evidence type="ECO:0000313" key="2">
    <source>
        <dbReference type="EMBL" id="BAF58586.1"/>
    </source>
</evidence>
<name>A5D597_PELTS</name>
<dbReference type="Proteomes" id="UP000006556">
    <property type="component" value="Chromosome"/>
</dbReference>
<keyword evidence="3" id="KW-1185">Reference proteome</keyword>
<dbReference type="AlphaFoldDB" id="A5D597"/>
<proteinExistence type="predicted"/>
<dbReference type="eggNOG" id="COG0553">
    <property type="taxonomic scope" value="Bacteria"/>
</dbReference>
<dbReference type="PANTHER" id="PTHR45629:SF7">
    <property type="entry name" value="DNA EXCISION REPAIR PROTEIN ERCC-6-RELATED"/>
    <property type="match status" value="1"/>
</dbReference>
<evidence type="ECO:0000256" key="1">
    <source>
        <dbReference type="ARBA" id="ARBA00022801"/>
    </source>
</evidence>
<keyword evidence="1" id="KW-0378">Hydrolase</keyword>
<dbReference type="CDD" id="cd18793">
    <property type="entry name" value="SF2_C_SNF"/>
    <property type="match status" value="1"/>
</dbReference>
<dbReference type="PANTHER" id="PTHR45629">
    <property type="entry name" value="SNF2/RAD54 FAMILY MEMBER"/>
    <property type="match status" value="1"/>
</dbReference>
<evidence type="ECO:0000313" key="3">
    <source>
        <dbReference type="Proteomes" id="UP000006556"/>
    </source>
</evidence>
<dbReference type="InterPro" id="IPR027417">
    <property type="entry name" value="P-loop_NTPase"/>
</dbReference>
<sequence length="82" mass="9357">MIHYDLWWNPAVEDQATDRTYRIGQTRTVMVHRLISLGTFEEKINTMMASKRELAGLTVAAGESGLSELSNEELRELFKLEG</sequence>
<dbReference type="GO" id="GO:0016787">
    <property type="term" value="F:hydrolase activity"/>
    <property type="evidence" value="ECO:0007669"/>
    <property type="project" value="UniProtKB-KW"/>
</dbReference>
<dbReference type="InterPro" id="IPR050496">
    <property type="entry name" value="SNF2_RAD54_helicase_repair"/>
</dbReference>
<reference evidence="3" key="1">
    <citation type="journal article" date="2008" name="Genome Res.">
        <title>The genome of Pelotomaculum thermopropionicum reveals niche-associated evolution in anaerobic microbiota.</title>
        <authorList>
            <person name="Kosaka T."/>
            <person name="Kato S."/>
            <person name="Shimoyama T."/>
            <person name="Ishii S."/>
            <person name="Abe T."/>
            <person name="Watanabe K."/>
        </authorList>
    </citation>
    <scope>NUCLEOTIDE SEQUENCE [LARGE SCALE GENOMIC DNA]</scope>
    <source>
        <strain evidence="3">DSM 13744 / JCM 10971 / SI</strain>
    </source>
</reference>
<dbReference type="GO" id="GO:0015616">
    <property type="term" value="F:DNA translocase activity"/>
    <property type="evidence" value="ECO:0007669"/>
    <property type="project" value="TreeGrafter"/>
</dbReference>
<dbReference type="EMBL" id="AP009389">
    <property type="protein sequence ID" value="BAF58586.1"/>
    <property type="molecule type" value="Genomic_DNA"/>
</dbReference>
<evidence type="ECO:0008006" key="4">
    <source>
        <dbReference type="Google" id="ProtNLM"/>
    </source>
</evidence>
<dbReference type="SUPFAM" id="SSF52540">
    <property type="entry name" value="P-loop containing nucleoside triphosphate hydrolases"/>
    <property type="match status" value="1"/>
</dbReference>
<protein>
    <recommendedName>
        <fullName evidence="4">Helicase C-terminal domain-containing protein</fullName>
    </recommendedName>
</protein>
<dbReference type="HOGENOM" id="CLU_000315_30_7_9"/>
<dbReference type="STRING" id="370438.PTH_0405"/>
<accession>A5D597</accession>
<organism evidence="2 3">
    <name type="scientific">Pelotomaculum thermopropionicum (strain DSM 13744 / JCM 10971 / SI)</name>
    <dbReference type="NCBI Taxonomy" id="370438"/>
    <lineage>
        <taxon>Bacteria</taxon>
        <taxon>Bacillati</taxon>
        <taxon>Bacillota</taxon>
        <taxon>Clostridia</taxon>
        <taxon>Eubacteriales</taxon>
        <taxon>Desulfotomaculaceae</taxon>
        <taxon>Pelotomaculum</taxon>
    </lineage>
</organism>
<gene>
    <name evidence="2" type="ordered locus">PTH_0405</name>
</gene>
<dbReference type="KEGG" id="pth:PTH_0405"/>
<dbReference type="Gene3D" id="3.40.50.300">
    <property type="entry name" value="P-loop containing nucleotide triphosphate hydrolases"/>
    <property type="match status" value="1"/>
</dbReference>
<dbReference type="InterPro" id="IPR049730">
    <property type="entry name" value="SNF2/RAD54-like_C"/>
</dbReference>